<evidence type="ECO:0000313" key="4">
    <source>
        <dbReference type="Proteomes" id="UP001284601"/>
    </source>
</evidence>
<evidence type="ECO:0000259" key="2">
    <source>
        <dbReference type="Pfam" id="PF01464"/>
    </source>
</evidence>
<accession>A0ABU4HWY4</accession>
<organism evidence="3 4">
    <name type="scientific">Conexibacter stalactiti</name>
    <dbReference type="NCBI Taxonomy" id="1940611"/>
    <lineage>
        <taxon>Bacteria</taxon>
        <taxon>Bacillati</taxon>
        <taxon>Actinomycetota</taxon>
        <taxon>Thermoleophilia</taxon>
        <taxon>Solirubrobacterales</taxon>
        <taxon>Conexibacteraceae</taxon>
        <taxon>Conexibacter</taxon>
    </lineage>
</organism>
<dbReference type="Proteomes" id="UP001284601">
    <property type="component" value="Unassembled WGS sequence"/>
</dbReference>
<evidence type="ECO:0000313" key="3">
    <source>
        <dbReference type="EMBL" id="MDW5597005.1"/>
    </source>
</evidence>
<dbReference type="PROSITE" id="PS00922">
    <property type="entry name" value="TRANSGLYCOSYLASE"/>
    <property type="match status" value="1"/>
</dbReference>
<dbReference type="InterPro" id="IPR000189">
    <property type="entry name" value="Transglyc_AS"/>
</dbReference>
<sequence>MSVPAVDAIAAVGTGAQNAVARIAELQQLVARAHALPQAQSAAGSATPNFASVLAGSSAGLGGAIATAPAPFGVTPPASTVPVATGTGALGGEPSAFDGLIVAAAQRHGLDPALLKGLIRAESNFDPNASSPAGAAGLVQLMPGTAASLGVADRLDPAQSIEGGAKYLRQQLDAFGGDVTKALAAYNAGPGAVTRYGGVPPYAETQAYVVKVQAYADEYRVAAPAVATVPAVAPTTAPVFSTAIPTTGSGSIT</sequence>
<comment type="similarity">
    <text evidence="1">Belongs to the transglycosylase Slt family.</text>
</comment>
<dbReference type="PANTHER" id="PTHR37423">
    <property type="entry name" value="SOLUBLE LYTIC MUREIN TRANSGLYCOSYLASE-RELATED"/>
    <property type="match status" value="1"/>
</dbReference>
<proteinExistence type="inferred from homology"/>
<protein>
    <submittedName>
        <fullName evidence="3">Lytic transglycosylase domain-containing protein</fullName>
        <ecNumber evidence="3">4.2.2.n1</ecNumber>
    </submittedName>
</protein>
<dbReference type="EC" id="4.2.2.n1" evidence="3"/>
<gene>
    <name evidence="3" type="ORF">R7226_21840</name>
</gene>
<dbReference type="InterPro" id="IPR023346">
    <property type="entry name" value="Lysozyme-like_dom_sf"/>
</dbReference>
<evidence type="ECO:0000256" key="1">
    <source>
        <dbReference type="ARBA" id="ARBA00007734"/>
    </source>
</evidence>
<feature type="domain" description="Transglycosylase SLT" evidence="2">
    <location>
        <begin position="101"/>
        <end position="198"/>
    </location>
</feature>
<dbReference type="Pfam" id="PF01464">
    <property type="entry name" value="SLT"/>
    <property type="match status" value="1"/>
</dbReference>
<reference evidence="4" key="1">
    <citation type="submission" date="2023-07" db="EMBL/GenBank/DDBJ databases">
        <title>Conexibacter stalactiti sp. nov., isolated from stalactites in a lava cave and emended description of the genus Conexibacter.</title>
        <authorList>
            <person name="Lee S.D."/>
        </authorList>
    </citation>
    <scope>NUCLEOTIDE SEQUENCE [LARGE SCALE GENOMIC DNA]</scope>
    <source>
        <strain evidence="4">KCTC 39840</strain>
    </source>
</reference>
<keyword evidence="3" id="KW-0456">Lyase</keyword>
<dbReference type="InterPro" id="IPR008258">
    <property type="entry name" value="Transglycosylase_SLT_dom_1"/>
</dbReference>
<dbReference type="RefSeq" id="WP_318599441.1">
    <property type="nucleotide sequence ID" value="NZ_JAWSTH010000072.1"/>
</dbReference>
<name>A0ABU4HWY4_9ACTN</name>
<dbReference type="Gene3D" id="1.10.530.10">
    <property type="match status" value="1"/>
</dbReference>
<keyword evidence="4" id="KW-1185">Reference proteome</keyword>
<dbReference type="PANTHER" id="PTHR37423:SF2">
    <property type="entry name" value="MEMBRANE-BOUND LYTIC MUREIN TRANSGLYCOSYLASE C"/>
    <property type="match status" value="1"/>
</dbReference>
<dbReference type="GO" id="GO:0016829">
    <property type="term" value="F:lyase activity"/>
    <property type="evidence" value="ECO:0007669"/>
    <property type="project" value="UniProtKB-KW"/>
</dbReference>
<dbReference type="EMBL" id="JAWSTH010000072">
    <property type="protein sequence ID" value="MDW5597005.1"/>
    <property type="molecule type" value="Genomic_DNA"/>
</dbReference>
<dbReference type="CDD" id="cd00254">
    <property type="entry name" value="LT-like"/>
    <property type="match status" value="1"/>
</dbReference>
<comment type="caution">
    <text evidence="3">The sequence shown here is derived from an EMBL/GenBank/DDBJ whole genome shotgun (WGS) entry which is preliminary data.</text>
</comment>
<dbReference type="SUPFAM" id="SSF53955">
    <property type="entry name" value="Lysozyme-like"/>
    <property type="match status" value="1"/>
</dbReference>